<evidence type="ECO:0000313" key="1">
    <source>
        <dbReference type="EMBL" id="KIM35811.1"/>
    </source>
</evidence>
<dbReference type="InterPro" id="IPR041078">
    <property type="entry name" value="Plavaka"/>
</dbReference>
<gene>
    <name evidence="1" type="ORF">M413DRAFT_37881</name>
</gene>
<keyword evidence="2" id="KW-1185">Reference proteome</keyword>
<dbReference type="Proteomes" id="UP000053424">
    <property type="component" value="Unassembled WGS sequence"/>
</dbReference>
<dbReference type="STRING" id="686832.A0A0C3BWP5"/>
<dbReference type="AlphaFoldDB" id="A0A0C3BWP5"/>
<dbReference type="HOGENOM" id="CLU_006344_8_3_1"/>
<organism evidence="1 2">
    <name type="scientific">Hebeloma cylindrosporum</name>
    <dbReference type="NCBI Taxonomy" id="76867"/>
    <lineage>
        <taxon>Eukaryota</taxon>
        <taxon>Fungi</taxon>
        <taxon>Dikarya</taxon>
        <taxon>Basidiomycota</taxon>
        <taxon>Agaricomycotina</taxon>
        <taxon>Agaricomycetes</taxon>
        <taxon>Agaricomycetidae</taxon>
        <taxon>Agaricales</taxon>
        <taxon>Agaricineae</taxon>
        <taxon>Hymenogastraceae</taxon>
        <taxon>Hebeloma</taxon>
    </lineage>
</organism>
<sequence>MWTAKWWHVIQSKLPKGATLAPIIIATDKTQLTQFSGNKAAYPVYLTIGNIPKALRRKPSKHACILIAYLSVDKMDRTKMTDMEHRSRVQRVFHESMRTVLEPLINAGNQGVDMVGSDGAWRKVFPILTCYVADYPEQCLVTCTKYGTCVKC</sequence>
<proteinExistence type="predicted"/>
<reference evidence="1 2" key="1">
    <citation type="submission" date="2014-04" db="EMBL/GenBank/DDBJ databases">
        <authorList>
            <consortium name="DOE Joint Genome Institute"/>
            <person name="Kuo A."/>
            <person name="Gay G."/>
            <person name="Dore J."/>
            <person name="Kohler A."/>
            <person name="Nagy L.G."/>
            <person name="Floudas D."/>
            <person name="Copeland A."/>
            <person name="Barry K.W."/>
            <person name="Cichocki N."/>
            <person name="Veneault-Fourrey C."/>
            <person name="LaButti K."/>
            <person name="Lindquist E.A."/>
            <person name="Lipzen A."/>
            <person name="Lundell T."/>
            <person name="Morin E."/>
            <person name="Murat C."/>
            <person name="Sun H."/>
            <person name="Tunlid A."/>
            <person name="Henrissat B."/>
            <person name="Grigoriev I.V."/>
            <person name="Hibbett D.S."/>
            <person name="Martin F."/>
            <person name="Nordberg H.P."/>
            <person name="Cantor M.N."/>
            <person name="Hua S.X."/>
        </authorList>
    </citation>
    <scope>NUCLEOTIDE SEQUENCE [LARGE SCALE GENOMIC DNA]</scope>
    <source>
        <strain evidence="2">h7</strain>
    </source>
</reference>
<dbReference type="EMBL" id="KN831813">
    <property type="protein sequence ID" value="KIM35811.1"/>
    <property type="molecule type" value="Genomic_DNA"/>
</dbReference>
<accession>A0A0C3BWP5</accession>
<protein>
    <submittedName>
        <fullName evidence="1">Uncharacterized protein</fullName>
    </submittedName>
</protein>
<evidence type="ECO:0000313" key="2">
    <source>
        <dbReference type="Proteomes" id="UP000053424"/>
    </source>
</evidence>
<dbReference type="Pfam" id="PF18759">
    <property type="entry name" value="Plavaka"/>
    <property type="match status" value="1"/>
</dbReference>
<name>A0A0C3BWP5_HEBCY</name>
<reference evidence="2" key="2">
    <citation type="submission" date="2015-01" db="EMBL/GenBank/DDBJ databases">
        <title>Evolutionary Origins and Diversification of the Mycorrhizal Mutualists.</title>
        <authorList>
            <consortium name="DOE Joint Genome Institute"/>
            <consortium name="Mycorrhizal Genomics Consortium"/>
            <person name="Kohler A."/>
            <person name="Kuo A."/>
            <person name="Nagy L.G."/>
            <person name="Floudas D."/>
            <person name="Copeland A."/>
            <person name="Barry K.W."/>
            <person name="Cichocki N."/>
            <person name="Veneault-Fourrey C."/>
            <person name="LaButti K."/>
            <person name="Lindquist E.A."/>
            <person name="Lipzen A."/>
            <person name="Lundell T."/>
            <person name="Morin E."/>
            <person name="Murat C."/>
            <person name="Riley R."/>
            <person name="Ohm R."/>
            <person name="Sun H."/>
            <person name="Tunlid A."/>
            <person name="Henrissat B."/>
            <person name="Grigoriev I.V."/>
            <person name="Hibbett D.S."/>
            <person name="Martin F."/>
        </authorList>
    </citation>
    <scope>NUCLEOTIDE SEQUENCE [LARGE SCALE GENOMIC DNA]</scope>
    <source>
        <strain evidence="2">h7</strain>
    </source>
</reference>
<dbReference type="OrthoDB" id="2418900at2759"/>
<feature type="non-terminal residue" evidence="1">
    <location>
        <position position="1"/>
    </location>
</feature>